<dbReference type="SMART" id="SM00342">
    <property type="entry name" value="HTH_ARAC"/>
    <property type="match status" value="1"/>
</dbReference>
<keyword evidence="2" id="KW-0238">DNA-binding</keyword>
<dbReference type="Proteomes" id="UP000677515">
    <property type="component" value="Chromosome"/>
</dbReference>
<keyword evidence="3" id="KW-0010">Activator</keyword>
<dbReference type="Pfam" id="PF02311">
    <property type="entry name" value="AraC_binding"/>
    <property type="match status" value="1"/>
</dbReference>
<dbReference type="InterPro" id="IPR037923">
    <property type="entry name" value="HTH-like"/>
</dbReference>
<feature type="domain" description="HTH araC/xylS-type" evidence="6">
    <location>
        <begin position="175"/>
        <end position="273"/>
    </location>
</feature>
<dbReference type="InterPro" id="IPR014710">
    <property type="entry name" value="RmlC-like_jellyroll"/>
</dbReference>
<dbReference type="PRINTS" id="PR00032">
    <property type="entry name" value="HTHARAC"/>
</dbReference>
<keyword evidence="1" id="KW-0805">Transcription regulation</keyword>
<dbReference type="PROSITE" id="PS01124">
    <property type="entry name" value="HTH_ARAC_FAMILY_2"/>
    <property type="match status" value="1"/>
</dbReference>
<dbReference type="EMBL" id="AP024329">
    <property type="protein sequence ID" value="BCQ35447.1"/>
    <property type="molecule type" value="Genomic_DNA"/>
</dbReference>
<dbReference type="Pfam" id="PF12833">
    <property type="entry name" value="HTH_18"/>
    <property type="match status" value="1"/>
</dbReference>
<evidence type="ECO:0000259" key="6">
    <source>
        <dbReference type="PROSITE" id="PS01124"/>
    </source>
</evidence>
<evidence type="ECO:0000256" key="1">
    <source>
        <dbReference type="ARBA" id="ARBA00023015"/>
    </source>
</evidence>
<reference evidence="7 8" key="1">
    <citation type="submission" date="2021-01" db="EMBL/GenBank/DDBJ databases">
        <title>Complete genome sequence of Erwinia rhapontici MAFF 311153.</title>
        <authorList>
            <person name="Morohoshi T."/>
            <person name="Someya N."/>
        </authorList>
    </citation>
    <scope>NUCLEOTIDE SEQUENCE [LARGE SCALE GENOMIC DNA]</scope>
    <source>
        <strain evidence="7 8">MAFF 311153</strain>
    </source>
</reference>
<dbReference type="Gene3D" id="1.10.10.60">
    <property type="entry name" value="Homeodomain-like"/>
    <property type="match status" value="2"/>
</dbReference>
<evidence type="ECO:0000313" key="8">
    <source>
        <dbReference type="Proteomes" id="UP000677515"/>
    </source>
</evidence>
<dbReference type="PANTHER" id="PTHR43280">
    <property type="entry name" value="ARAC-FAMILY TRANSCRIPTIONAL REGULATOR"/>
    <property type="match status" value="1"/>
</dbReference>
<dbReference type="InterPro" id="IPR009057">
    <property type="entry name" value="Homeodomain-like_sf"/>
</dbReference>
<dbReference type="SUPFAM" id="SSF51215">
    <property type="entry name" value="Regulatory protein AraC"/>
    <property type="match status" value="1"/>
</dbReference>
<dbReference type="PROSITE" id="PS00041">
    <property type="entry name" value="HTH_ARAC_FAMILY_1"/>
    <property type="match status" value="1"/>
</dbReference>
<evidence type="ECO:0000256" key="4">
    <source>
        <dbReference type="ARBA" id="ARBA00023163"/>
    </source>
</evidence>
<sequence>MNNLRLDQYFSSARDQFSLYTSDPEDNNCEHRHEFNELVIVESGHGLHVINGKPHFIQEGDVFFVKDGDCHFYDELGTLRLINVLINRQQPFQWLNNVGALLARFDATQPGSYHWLLPQTKAQCKQMIGQLFSGQQTRHEETNSGWREACFFQLLMNMACQQDEHTKSQTKYKLHKLLGFLQQHCFEEIDWEALSDRFYLSKRTLQRQIKETTGLTPDNYIKRLRLVSAREKIINTEESITYIAYLCGFANSNHFSTCYKQVFGQTPSQQRSMR</sequence>
<protein>
    <recommendedName>
        <fullName evidence="5">Arabinose operon regulatory protein</fullName>
    </recommendedName>
</protein>
<dbReference type="InterPro" id="IPR018062">
    <property type="entry name" value="HTH_AraC-typ_CS"/>
</dbReference>
<dbReference type="GeneID" id="99867008"/>
<gene>
    <name evidence="7" type="primary">rhaS_2</name>
    <name evidence="7" type="ORF">ERHA53_27900</name>
</gene>
<keyword evidence="8" id="KW-1185">Reference proteome</keyword>
<evidence type="ECO:0000256" key="5">
    <source>
        <dbReference type="ARBA" id="ARBA00044978"/>
    </source>
</evidence>
<dbReference type="InterPro" id="IPR003313">
    <property type="entry name" value="AraC-bd"/>
</dbReference>
<dbReference type="InterPro" id="IPR018060">
    <property type="entry name" value="HTH_AraC"/>
</dbReference>
<dbReference type="PANTHER" id="PTHR43280:SF28">
    <property type="entry name" value="HTH-TYPE TRANSCRIPTIONAL ACTIVATOR RHAS"/>
    <property type="match status" value="1"/>
</dbReference>
<accession>A0ABN6DLQ8</accession>
<organism evidence="7 8">
    <name type="scientific">Erwinia rhapontici</name>
    <name type="common">Pectobacterium rhapontici</name>
    <dbReference type="NCBI Taxonomy" id="55212"/>
    <lineage>
        <taxon>Bacteria</taxon>
        <taxon>Pseudomonadati</taxon>
        <taxon>Pseudomonadota</taxon>
        <taxon>Gammaproteobacteria</taxon>
        <taxon>Enterobacterales</taxon>
        <taxon>Erwiniaceae</taxon>
        <taxon>Erwinia</taxon>
    </lineage>
</organism>
<dbReference type="Gene3D" id="2.60.120.10">
    <property type="entry name" value="Jelly Rolls"/>
    <property type="match status" value="1"/>
</dbReference>
<evidence type="ECO:0000313" key="7">
    <source>
        <dbReference type="EMBL" id="BCQ35447.1"/>
    </source>
</evidence>
<dbReference type="SUPFAM" id="SSF46689">
    <property type="entry name" value="Homeodomain-like"/>
    <property type="match status" value="2"/>
</dbReference>
<proteinExistence type="predicted"/>
<dbReference type="RefSeq" id="WP_133841745.1">
    <property type="nucleotide sequence ID" value="NZ_AP024329.1"/>
</dbReference>
<evidence type="ECO:0000256" key="2">
    <source>
        <dbReference type="ARBA" id="ARBA00023125"/>
    </source>
</evidence>
<keyword evidence="4" id="KW-0804">Transcription</keyword>
<name>A0ABN6DLQ8_ERWRD</name>
<evidence type="ECO:0000256" key="3">
    <source>
        <dbReference type="ARBA" id="ARBA00023159"/>
    </source>
</evidence>
<dbReference type="InterPro" id="IPR020449">
    <property type="entry name" value="Tscrpt_reg_AraC-type_HTH"/>
</dbReference>